<dbReference type="STRING" id="6265.A0A0B2UQT6"/>
<dbReference type="InterPro" id="IPR000072">
    <property type="entry name" value="PDGF/VEGF_dom"/>
</dbReference>
<dbReference type="GO" id="GO:0016020">
    <property type="term" value="C:membrane"/>
    <property type="evidence" value="ECO:0007669"/>
    <property type="project" value="InterPro"/>
</dbReference>
<dbReference type="Pfam" id="PF00341">
    <property type="entry name" value="PDGF"/>
    <property type="match status" value="1"/>
</dbReference>
<dbReference type="PROSITE" id="PS50278">
    <property type="entry name" value="PDGF_2"/>
    <property type="match status" value="1"/>
</dbReference>
<keyword evidence="1" id="KW-1133">Transmembrane helix</keyword>
<dbReference type="Proteomes" id="UP000031036">
    <property type="component" value="Unassembled WGS sequence"/>
</dbReference>
<keyword evidence="4" id="KW-1185">Reference proteome</keyword>
<dbReference type="SUPFAM" id="SSF57501">
    <property type="entry name" value="Cystine-knot cytokines"/>
    <property type="match status" value="1"/>
</dbReference>
<reference evidence="3 4" key="1">
    <citation type="submission" date="2014-11" db="EMBL/GenBank/DDBJ databases">
        <title>Genetic blueprint of the zoonotic pathogen Toxocara canis.</title>
        <authorList>
            <person name="Zhu X.-Q."/>
            <person name="Korhonen P.K."/>
            <person name="Cai H."/>
            <person name="Young N.D."/>
            <person name="Nejsum P."/>
            <person name="von Samson-Himmelstjerna G."/>
            <person name="Boag P.R."/>
            <person name="Tan P."/>
            <person name="Li Q."/>
            <person name="Min J."/>
            <person name="Yang Y."/>
            <person name="Wang X."/>
            <person name="Fang X."/>
            <person name="Hall R.S."/>
            <person name="Hofmann A."/>
            <person name="Sternberg P.W."/>
            <person name="Jex A.R."/>
            <person name="Gasser R.B."/>
        </authorList>
    </citation>
    <scope>NUCLEOTIDE SEQUENCE [LARGE SCALE GENOMIC DNA]</scope>
    <source>
        <strain evidence="3">PN_DK_2014</strain>
    </source>
</reference>
<dbReference type="InterPro" id="IPR029034">
    <property type="entry name" value="Cystine-knot_cytokine"/>
</dbReference>
<evidence type="ECO:0000256" key="1">
    <source>
        <dbReference type="SAM" id="Phobius"/>
    </source>
</evidence>
<sequence length="285" mass="32464">MNYPANRVWATILPSIMCAMNVAAFCVLFVCVTASHQEMSFTKIKKKLSKVTDYYGFLDALDIPYYKPQNEGKLLDEPVEDDSQQQEKSVLPPGVHDKFRRYKMANIKPGHDRCETAKVCVPTRLAMDDLLNRSQQAYEPGEQLYPFCHEVMQCQGSCCNEAVSCQPIESELIKKPVMRVLYEPSSSRFVTDDIYELTFRQDLSCSCGDCSKSIVEPVVCDEGKKIGSGCECECENLREKTACKEKEGMWQWNEEECQCVCGLKECRLGALLNYEICECEDDDFQ</sequence>
<evidence type="ECO:0000259" key="2">
    <source>
        <dbReference type="PROSITE" id="PS50278"/>
    </source>
</evidence>
<comment type="caution">
    <text evidence="3">The sequence shown here is derived from an EMBL/GenBank/DDBJ whole genome shotgun (WGS) entry which is preliminary data.</text>
</comment>
<dbReference type="AlphaFoldDB" id="A0A0B2UQT6"/>
<gene>
    <name evidence="3" type="ORF">Tcan_15196</name>
</gene>
<dbReference type="Gene3D" id="2.10.90.10">
    <property type="entry name" value="Cystine-knot cytokines"/>
    <property type="match status" value="1"/>
</dbReference>
<feature type="transmembrane region" description="Helical" evidence="1">
    <location>
        <begin position="12"/>
        <end position="35"/>
    </location>
</feature>
<accession>A0A0B2UQT6</accession>
<feature type="domain" description="Platelet-derived growth factor (PDGF) family profile" evidence="2">
    <location>
        <begin position="114"/>
        <end position="207"/>
    </location>
</feature>
<dbReference type="OMA" id="ECECENL"/>
<proteinExistence type="predicted"/>
<evidence type="ECO:0000313" key="3">
    <source>
        <dbReference type="EMBL" id="KHN73346.1"/>
    </source>
</evidence>
<protein>
    <recommendedName>
        <fullName evidence="2">Platelet-derived growth factor (PDGF) family profile domain-containing protein</fullName>
    </recommendedName>
</protein>
<dbReference type="GO" id="GO:0008083">
    <property type="term" value="F:growth factor activity"/>
    <property type="evidence" value="ECO:0007669"/>
    <property type="project" value="InterPro"/>
</dbReference>
<evidence type="ECO:0000313" key="4">
    <source>
        <dbReference type="Proteomes" id="UP000031036"/>
    </source>
</evidence>
<name>A0A0B2UQT6_TOXCA</name>
<keyword evidence="1" id="KW-0472">Membrane</keyword>
<dbReference type="EMBL" id="JPKZ01003123">
    <property type="protein sequence ID" value="KHN73346.1"/>
    <property type="molecule type" value="Genomic_DNA"/>
</dbReference>
<dbReference type="OrthoDB" id="6370328at2759"/>
<organism evidence="3 4">
    <name type="scientific">Toxocara canis</name>
    <name type="common">Canine roundworm</name>
    <dbReference type="NCBI Taxonomy" id="6265"/>
    <lineage>
        <taxon>Eukaryota</taxon>
        <taxon>Metazoa</taxon>
        <taxon>Ecdysozoa</taxon>
        <taxon>Nematoda</taxon>
        <taxon>Chromadorea</taxon>
        <taxon>Rhabditida</taxon>
        <taxon>Spirurina</taxon>
        <taxon>Ascaridomorpha</taxon>
        <taxon>Ascaridoidea</taxon>
        <taxon>Toxocaridae</taxon>
        <taxon>Toxocara</taxon>
    </lineage>
</organism>
<keyword evidence="1" id="KW-0812">Transmembrane</keyword>